<sequence length="113" mass="11670">MQAAAATAVGFSAAAPVKGRLAARSTVVARVPATRRSVRATVAAAIVAADPAEVDYSSSFSVFPMEACELLGGDACSAQMYPEAKLAGAAEAAAGRREEEVERDYLSYDEPKT</sequence>
<dbReference type="Proteomes" id="UP000823388">
    <property type="component" value="Chromosome 5K"/>
</dbReference>
<reference evidence="1" key="1">
    <citation type="submission" date="2020-05" db="EMBL/GenBank/DDBJ databases">
        <title>WGS assembly of Panicum virgatum.</title>
        <authorList>
            <person name="Lovell J.T."/>
            <person name="Jenkins J."/>
            <person name="Shu S."/>
            <person name="Juenger T.E."/>
            <person name="Schmutz J."/>
        </authorList>
    </citation>
    <scope>NUCLEOTIDE SEQUENCE</scope>
    <source>
        <strain evidence="1">AP13</strain>
    </source>
</reference>
<organism evidence="1 2">
    <name type="scientific">Panicum virgatum</name>
    <name type="common">Blackwell switchgrass</name>
    <dbReference type="NCBI Taxonomy" id="38727"/>
    <lineage>
        <taxon>Eukaryota</taxon>
        <taxon>Viridiplantae</taxon>
        <taxon>Streptophyta</taxon>
        <taxon>Embryophyta</taxon>
        <taxon>Tracheophyta</taxon>
        <taxon>Spermatophyta</taxon>
        <taxon>Magnoliopsida</taxon>
        <taxon>Liliopsida</taxon>
        <taxon>Poales</taxon>
        <taxon>Poaceae</taxon>
        <taxon>PACMAD clade</taxon>
        <taxon>Panicoideae</taxon>
        <taxon>Panicodae</taxon>
        <taxon>Paniceae</taxon>
        <taxon>Panicinae</taxon>
        <taxon>Panicum</taxon>
        <taxon>Panicum sect. Hiantes</taxon>
    </lineage>
</organism>
<evidence type="ECO:0000313" key="2">
    <source>
        <dbReference type="Proteomes" id="UP000823388"/>
    </source>
</evidence>
<dbReference type="AlphaFoldDB" id="A0A8T0SGT6"/>
<dbReference type="EMBL" id="CM029045">
    <property type="protein sequence ID" value="KAG2596307.1"/>
    <property type="molecule type" value="Genomic_DNA"/>
</dbReference>
<dbReference type="PANTHER" id="PTHR36762:SF2">
    <property type="entry name" value="LIGHT-REGULATED PROTEIN 1, CHLOROPLASTIC"/>
    <property type="match status" value="1"/>
</dbReference>
<dbReference type="PANTHER" id="PTHR36762">
    <property type="entry name" value="LIGHT-REGULATED PROTEIN 1, CHLOROPLASTIC"/>
    <property type="match status" value="1"/>
</dbReference>
<dbReference type="EMBL" id="CM029045">
    <property type="protein sequence ID" value="KAG2596305.1"/>
    <property type="molecule type" value="Genomic_DNA"/>
</dbReference>
<gene>
    <name evidence="1" type="ORF">PVAP13_5KG152200</name>
</gene>
<dbReference type="InterPro" id="IPR009856">
    <property type="entry name" value="Lir1"/>
</dbReference>
<evidence type="ECO:0000313" key="1">
    <source>
        <dbReference type="EMBL" id="KAG2596305.1"/>
    </source>
</evidence>
<accession>A0A8T0SGT6</accession>
<keyword evidence="2" id="KW-1185">Reference proteome</keyword>
<dbReference type="GO" id="GO:0009507">
    <property type="term" value="C:chloroplast"/>
    <property type="evidence" value="ECO:0007669"/>
    <property type="project" value="InterPro"/>
</dbReference>
<comment type="caution">
    <text evidence="1">The sequence shown here is derived from an EMBL/GenBank/DDBJ whole genome shotgun (WGS) entry which is preliminary data.</text>
</comment>
<name>A0A8T0SGT6_PANVG</name>
<dbReference type="Pfam" id="PF07207">
    <property type="entry name" value="Lir1"/>
    <property type="match status" value="1"/>
</dbReference>
<proteinExistence type="predicted"/>
<protein>
    <submittedName>
        <fullName evidence="1">Uncharacterized protein</fullName>
    </submittedName>
</protein>